<evidence type="ECO:0000259" key="1">
    <source>
        <dbReference type="Pfam" id="PF12680"/>
    </source>
</evidence>
<dbReference type="Pfam" id="PF12680">
    <property type="entry name" value="SnoaL_2"/>
    <property type="match status" value="1"/>
</dbReference>
<keyword evidence="3" id="KW-1185">Reference proteome</keyword>
<evidence type="ECO:0000313" key="2">
    <source>
        <dbReference type="EMBL" id="TBN55287.1"/>
    </source>
</evidence>
<evidence type="ECO:0000313" key="3">
    <source>
        <dbReference type="Proteomes" id="UP000291613"/>
    </source>
</evidence>
<dbReference type="Gene3D" id="3.10.450.50">
    <property type="match status" value="1"/>
</dbReference>
<dbReference type="EMBL" id="SIUB01000001">
    <property type="protein sequence ID" value="TBN55287.1"/>
    <property type="molecule type" value="Genomic_DNA"/>
</dbReference>
<dbReference type="Proteomes" id="UP000291613">
    <property type="component" value="Unassembled WGS sequence"/>
</dbReference>
<gene>
    <name evidence="2" type="ORF">EYR15_03935</name>
</gene>
<reference evidence="2 3" key="1">
    <citation type="submission" date="2019-02" db="EMBL/GenBank/DDBJ databases">
        <title>Hansschlegelia quercus sp. nov., a novel methylotrophic bacterium from buds of oak (Quercus robur L.).</title>
        <authorList>
            <person name="Agafonova N.V."/>
            <person name="Kaparullina E.N."/>
            <person name="Grouzdev D.S."/>
            <person name="Doronina N.V."/>
        </authorList>
    </citation>
    <scope>NUCLEOTIDE SEQUENCE [LARGE SCALE GENOMIC DNA]</scope>
    <source>
        <strain evidence="2 3">Dub</strain>
    </source>
</reference>
<protein>
    <submittedName>
        <fullName evidence="2">Nuclear transport factor 2 family protein</fullName>
    </submittedName>
</protein>
<dbReference type="AlphaFoldDB" id="A0A4Q9GTY3"/>
<name>A0A4Q9GTY3_9HYPH</name>
<proteinExistence type="predicted"/>
<dbReference type="RefSeq" id="WP_131001538.1">
    <property type="nucleotide sequence ID" value="NZ_JBHSZR010000002.1"/>
</dbReference>
<dbReference type="OrthoDB" id="674363at2"/>
<comment type="caution">
    <text evidence="2">The sequence shown here is derived from an EMBL/GenBank/DDBJ whole genome shotgun (WGS) entry which is preliminary data.</text>
</comment>
<feature type="domain" description="SnoaL-like" evidence="1">
    <location>
        <begin position="18"/>
        <end position="111"/>
    </location>
</feature>
<sequence length="118" mass="12829">MNDDRAPARAPEDLAQLFNARANAGDIEGLVALYEPDATLAVGEVKARGHDEIRRFFADLLAKKSSFPEVRTMEPVASGDVALTVALLPKGRISAEIARRQSNGCWLWAVDQLKIDPA</sequence>
<dbReference type="SUPFAM" id="SSF54427">
    <property type="entry name" value="NTF2-like"/>
    <property type="match status" value="1"/>
</dbReference>
<organism evidence="2 3">
    <name type="scientific">Hansschlegelia quercus</name>
    <dbReference type="NCBI Taxonomy" id="2528245"/>
    <lineage>
        <taxon>Bacteria</taxon>
        <taxon>Pseudomonadati</taxon>
        <taxon>Pseudomonadota</taxon>
        <taxon>Alphaproteobacteria</taxon>
        <taxon>Hyphomicrobiales</taxon>
        <taxon>Methylopilaceae</taxon>
        <taxon>Hansschlegelia</taxon>
    </lineage>
</organism>
<dbReference type="InterPro" id="IPR032710">
    <property type="entry name" value="NTF2-like_dom_sf"/>
</dbReference>
<accession>A0A4Q9GTY3</accession>
<dbReference type="InterPro" id="IPR037401">
    <property type="entry name" value="SnoaL-like"/>
</dbReference>